<dbReference type="PANTHER" id="PTHR11236:SF48">
    <property type="entry name" value="ISOCHORISMATE SYNTHASE MENF"/>
    <property type="match status" value="1"/>
</dbReference>
<dbReference type="InterPro" id="IPR015890">
    <property type="entry name" value="Chorismate_C"/>
</dbReference>
<keyword evidence="8" id="KW-1185">Reference proteome</keyword>
<dbReference type="SUPFAM" id="SSF56322">
    <property type="entry name" value="ADC synthase"/>
    <property type="match status" value="1"/>
</dbReference>
<evidence type="ECO:0000313" key="8">
    <source>
        <dbReference type="Proteomes" id="UP001589627"/>
    </source>
</evidence>
<dbReference type="NCBIfam" id="TIGR03494">
    <property type="entry name" value="salicyl_syn"/>
    <property type="match status" value="1"/>
</dbReference>
<keyword evidence="3" id="KW-0460">Magnesium</keyword>
<accession>A0ABV5YC83</accession>
<evidence type="ECO:0000256" key="4">
    <source>
        <dbReference type="ARBA" id="ARBA00023239"/>
    </source>
</evidence>
<comment type="cofactor">
    <cofactor evidence="1">
        <name>Mg(2+)</name>
        <dbReference type="ChEBI" id="CHEBI:18420"/>
    </cofactor>
</comment>
<dbReference type="Gene3D" id="3.60.120.10">
    <property type="entry name" value="Anthranilate synthase"/>
    <property type="match status" value="1"/>
</dbReference>
<dbReference type="Proteomes" id="UP001589627">
    <property type="component" value="Unassembled WGS sequence"/>
</dbReference>
<dbReference type="EMBL" id="JBHLZP010000056">
    <property type="protein sequence ID" value="MFB9832648.1"/>
    <property type="molecule type" value="Genomic_DNA"/>
</dbReference>
<evidence type="ECO:0000256" key="1">
    <source>
        <dbReference type="ARBA" id="ARBA00001946"/>
    </source>
</evidence>
<evidence type="ECO:0000256" key="3">
    <source>
        <dbReference type="ARBA" id="ARBA00022842"/>
    </source>
</evidence>
<dbReference type="PRINTS" id="PR00095">
    <property type="entry name" value="ANTSNTHASEI"/>
</dbReference>
<evidence type="ECO:0000259" key="6">
    <source>
        <dbReference type="Pfam" id="PF00425"/>
    </source>
</evidence>
<sequence>MTSVGDGAMLPERFRSRTLPSTSDPLALGTALARRSAAPVMLYERAGEWSLGSGALVEISVRRDGVRVRRADGASEFRPSGEDPLQVVRAVLSELPSTGWRAYGWARFELAAALFGIGVPGAPDQTLAYVVVPEREIRLRPGYVELRAVREAELDRLTELVRVTRPDAEPVVEHLVDEHRPDSDYPRLVAEAIAGIHSGALKKVILSRRVLVDRPLDLPATYLAGRRANTPARSFLLDLGGLRAAGFSPETVVEVAAEGTVSTHPLAGTRALVGDPATDARLRRDLQGDSKEIVEHAMSVQLAQEELRGLCEEGSVRVTGFMDVLERGSVQHLASRLYGQLPAGRNAWHALRALFPAITASGIPKRAACSWIHRNEPEPRGLYSGAVLIADADGSLDAALVLRTIFEQDGRYVLRAGAGIVGASDPAREFEETCEKLRSVSRFLVPAGADPKGTFREVRQDG</sequence>
<proteinExistence type="predicted"/>
<comment type="caution">
    <text evidence="7">The sequence shown here is derived from an EMBL/GenBank/DDBJ whole genome shotgun (WGS) entry which is preliminary data.</text>
</comment>
<name>A0ABV5YC83_9ACTN</name>
<keyword evidence="4 7" id="KW-0456">Lyase</keyword>
<dbReference type="Pfam" id="PF00425">
    <property type="entry name" value="Chorismate_bind"/>
    <property type="match status" value="1"/>
</dbReference>
<feature type="domain" description="Chorismate-utilising enzyme C-terminal" evidence="6">
    <location>
        <begin position="183"/>
        <end position="436"/>
    </location>
</feature>
<reference evidence="7 8" key="1">
    <citation type="submission" date="2024-09" db="EMBL/GenBank/DDBJ databases">
        <authorList>
            <person name="Sun Q."/>
            <person name="Mori K."/>
        </authorList>
    </citation>
    <scope>NUCLEOTIDE SEQUENCE [LARGE SCALE GENOMIC DNA]</scope>
    <source>
        <strain evidence="7 8">TBRC 0563</strain>
    </source>
</reference>
<feature type="region of interest" description="Disordered" evidence="5">
    <location>
        <begin position="1"/>
        <end position="21"/>
    </location>
</feature>
<dbReference type="InterPro" id="IPR019996">
    <property type="entry name" value="Salicylate_synthase"/>
</dbReference>
<organism evidence="7 8">
    <name type="scientific">Actinoallomurus acaciae</name>
    <dbReference type="NCBI Taxonomy" id="502577"/>
    <lineage>
        <taxon>Bacteria</taxon>
        <taxon>Bacillati</taxon>
        <taxon>Actinomycetota</taxon>
        <taxon>Actinomycetes</taxon>
        <taxon>Streptosporangiales</taxon>
        <taxon>Thermomonosporaceae</taxon>
        <taxon>Actinoallomurus</taxon>
    </lineage>
</organism>
<dbReference type="PANTHER" id="PTHR11236">
    <property type="entry name" value="AMINOBENZOATE/ANTHRANILATE SYNTHASE"/>
    <property type="match status" value="1"/>
</dbReference>
<dbReference type="GO" id="GO:0043904">
    <property type="term" value="F:isochorismate pyruvate lyase activity"/>
    <property type="evidence" value="ECO:0007669"/>
    <property type="project" value="UniProtKB-EC"/>
</dbReference>
<dbReference type="InterPro" id="IPR005801">
    <property type="entry name" value="ADC_synthase"/>
</dbReference>
<keyword evidence="2" id="KW-0479">Metal-binding</keyword>
<evidence type="ECO:0000256" key="5">
    <source>
        <dbReference type="SAM" id="MobiDB-lite"/>
    </source>
</evidence>
<evidence type="ECO:0000256" key="2">
    <source>
        <dbReference type="ARBA" id="ARBA00022723"/>
    </source>
</evidence>
<dbReference type="RefSeq" id="WP_378198742.1">
    <property type="nucleotide sequence ID" value="NZ_JBHLZP010000056.1"/>
</dbReference>
<dbReference type="InterPro" id="IPR019999">
    <property type="entry name" value="Anth_synth_I-like"/>
</dbReference>
<protein>
    <submittedName>
        <fullName evidence="7">Salicylate synthase</fullName>
        <ecNumber evidence="7">4.2.99.21</ecNumber>
    </submittedName>
</protein>
<dbReference type="EC" id="4.2.99.21" evidence="7"/>
<evidence type="ECO:0000313" key="7">
    <source>
        <dbReference type="EMBL" id="MFB9832648.1"/>
    </source>
</evidence>
<gene>
    <name evidence="7" type="ORF">ACFFNX_10660</name>
</gene>